<dbReference type="GO" id="GO:0051082">
    <property type="term" value="F:unfolded protein binding"/>
    <property type="evidence" value="ECO:0007669"/>
    <property type="project" value="TreeGrafter"/>
</dbReference>
<dbReference type="PANTHER" id="PTHR21237:SF23">
    <property type="entry name" value="GRPE PROTEIN HOMOLOG, MITOCHONDRIAL"/>
    <property type="match status" value="1"/>
</dbReference>
<dbReference type="GO" id="GO:0042803">
    <property type="term" value="F:protein homodimerization activity"/>
    <property type="evidence" value="ECO:0007669"/>
    <property type="project" value="InterPro"/>
</dbReference>
<dbReference type="Gene3D" id="3.90.20.20">
    <property type="match status" value="1"/>
</dbReference>
<dbReference type="Gene3D" id="2.30.22.10">
    <property type="entry name" value="Head domain of nucleotide exchange factor GrpE"/>
    <property type="match status" value="1"/>
</dbReference>
<dbReference type="CDD" id="cd00446">
    <property type="entry name" value="GrpE"/>
    <property type="match status" value="1"/>
</dbReference>
<dbReference type="EMBL" id="UINC01000963">
    <property type="protein sequence ID" value="SUZ65613.1"/>
    <property type="molecule type" value="Genomic_DNA"/>
</dbReference>
<evidence type="ECO:0000256" key="2">
    <source>
        <dbReference type="ARBA" id="ARBA00023186"/>
    </source>
</evidence>
<dbReference type="GO" id="GO:0051087">
    <property type="term" value="F:protein-folding chaperone binding"/>
    <property type="evidence" value="ECO:0007669"/>
    <property type="project" value="InterPro"/>
</dbReference>
<reference evidence="4" key="1">
    <citation type="submission" date="2018-05" db="EMBL/GenBank/DDBJ databases">
        <authorList>
            <person name="Lanie J.A."/>
            <person name="Ng W.-L."/>
            <person name="Kazmierczak K.M."/>
            <person name="Andrzejewski T.M."/>
            <person name="Davidsen T.M."/>
            <person name="Wayne K.J."/>
            <person name="Tettelin H."/>
            <person name="Glass J.I."/>
            <person name="Rusch D."/>
            <person name="Podicherti R."/>
            <person name="Tsui H.-C.T."/>
            <person name="Winkler M.E."/>
        </authorList>
    </citation>
    <scope>NUCLEOTIDE SEQUENCE</scope>
</reference>
<evidence type="ECO:0000256" key="1">
    <source>
        <dbReference type="ARBA" id="ARBA00009054"/>
    </source>
</evidence>
<dbReference type="GO" id="GO:0006457">
    <property type="term" value="P:protein folding"/>
    <property type="evidence" value="ECO:0007669"/>
    <property type="project" value="InterPro"/>
</dbReference>
<evidence type="ECO:0000256" key="3">
    <source>
        <dbReference type="SAM" id="Coils"/>
    </source>
</evidence>
<comment type="similarity">
    <text evidence="1">Belongs to the GrpE family.</text>
</comment>
<dbReference type="Pfam" id="PF01025">
    <property type="entry name" value="GrpE"/>
    <property type="match status" value="1"/>
</dbReference>
<organism evidence="4">
    <name type="scientific">marine metagenome</name>
    <dbReference type="NCBI Taxonomy" id="408172"/>
    <lineage>
        <taxon>unclassified sequences</taxon>
        <taxon>metagenomes</taxon>
        <taxon>ecological metagenomes</taxon>
    </lineage>
</organism>
<dbReference type="SUPFAM" id="SSF51064">
    <property type="entry name" value="Head domain of nucleotide exchange factor GrpE"/>
    <property type="match status" value="1"/>
</dbReference>
<name>A0A381PJJ8_9ZZZZ</name>
<dbReference type="AlphaFoldDB" id="A0A381PJJ8"/>
<dbReference type="SUPFAM" id="SSF58014">
    <property type="entry name" value="Coiled-coil domain of nucleotide exchange factor GrpE"/>
    <property type="match status" value="1"/>
</dbReference>
<accession>A0A381PJJ8</accession>
<feature type="coiled-coil region" evidence="3">
    <location>
        <begin position="15"/>
        <end position="49"/>
    </location>
</feature>
<dbReference type="GO" id="GO:0000774">
    <property type="term" value="F:adenyl-nucleotide exchange factor activity"/>
    <property type="evidence" value="ECO:0007669"/>
    <property type="project" value="InterPro"/>
</dbReference>
<gene>
    <name evidence="4" type="ORF">METZ01_LOCUS18467</name>
</gene>
<keyword evidence="2" id="KW-0143">Chaperone</keyword>
<dbReference type="InterPro" id="IPR009012">
    <property type="entry name" value="GrpE_head"/>
</dbReference>
<protein>
    <recommendedName>
        <fullName evidence="5">Nucleotide exchange factor GrpE</fullName>
    </recommendedName>
</protein>
<dbReference type="PRINTS" id="PR00773">
    <property type="entry name" value="GRPEPROTEIN"/>
</dbReference>
<keyword evidence="3" id="KW-0175">Coiled coil</keyword>
<sequence>MKNGSNGNLDKKKPLKKKRITKKDLENVIQDLQNKELRLRAEFDNFRKRKETEISSILKYEGKNFILDFLSILDTINRGIDSYKDKDIKNALSLIRKDFLKKMEERQITEFGEKGDIFDPDLHEALTTTSNKKKKDDEIVEVYEVGVKYKDLIIKHAKVVVNKK</sequence>
<dbReference type="InterPro" id="IPR000740">
    <property type="entry name" value="GrpE"/>
</dbReference>
<dbReference type="PANTHER" id="PTHR21237">
    <property type="entry name" value="GRPE PROTEIN"/>
    <property type="match status" value="1"/>
</dbReference>
<proteinExistence type="inferred from homology"/>
<evidence type="ECO:0000313" key="4">
    <source>
        <dbReference type="EMBL" id="SUZ65613.1"/>
    </source>
</evidence>
<evidence type="ECO:0008006" key="5">
    <source>
        <dbReference type="Google" id="ProtNLM"/>
    </source>
</evidence>
<dbReference type="InterPro" id="IPR013805">
    <property type="entry name" value="GrpE_CC"/>
</dbReference>
<dbReference type="HAMAP" id="MF_01151">
    <property type="entry name" value="GrpE"/>
    <property type="match status" value="1"/>
</dbReference>